<evidence type="ECO:0000256" key="1">
    <source>
        <dbReference type="ARBA" id="ARBA00004974"/>
    </source>
</evidence>
<accession>A0A1M6JPI1</accession>
<comment type="pathway">
    <text evidence="2 8">Amino-acid biosynthesis; L-valine biosynthesis; L-valine from pyruvate: step 1/4.</text>
</comment>
<dbReference type="SUPFAM" id="SSF55021">
    <property type="entry name" value="ACT-like"/>
    <property type="match status" value="2"/>
</dbReference>
<dbReference type="GO" id="GO:0009099">
    <property type="term" value="P:L-valine biosynthetic process"/>
    <property type="evidence" value="ECO:0007669"/>
    <property type="project" value="UniProtKB-UniRule"/>
</dbReference>
<comment type="pathway">
    <text evidence="1 8">Amino-acid biosynthesis; L-isoleucine biosynthesis; L-isoleucine from 2-oxobutanoate: step 1/4.</text>
</comment>
<comment type="similarity">
    <text evidence="3 8">Belongs to the acetolactate synthase small subunit family.</text>
</comment>
<dbReference type="NCBIfam" id="NF008864">
    <property type="entry name" value="PRK11895.1"/>
    <property type="match status" value="1"/>
</dbReference>
<dbReference type="GO" id="GO:0005829">
    <property type="term" value="C:cytosol"/>
    <property type="evidence" value="ECO:0007669"/>
    <property type="project" value="TreeGrafter"/>
</dbReference>
<dbReference type="PANTHER" id="PTHR30239:SF0">
    <property type="entry name" value="ACETOLACTATE SYNTHASE SMALL SUBUNIT 1, CHLOROPLASTIC"/>
    <property type="match status" value="1"/>
</dbReference>
<dbReference type="InterPro" id="IPR002912">
    <property type="entry name" value="ACT_dom"/>
</dbReference>
<dbReference type="OrthoDB" id="9787365at2"/>
<sequence length="175" mass="19196">MRHTISVLVENHPGVLSRVSGLFSRRGFNIESLAVSTTEDPTISRMTIMVDGDDAVVEQVTKQLNKLIDVIKVFDISKDSVMRELALIKVSAGPADRNEIIQIMNIFRAKVVDLSKSSITIEITGDSEKISALEELLRPFGIKEMVRTGAIGIERGNKNGKQQNGSSEDSNKLEG</sequence>
<evidence type="ECO:0000259" key="10">
    <source>
        <dbReference type="PROSITE" id="PS51671"/>
    </source>
</evidence>
<dbReference type="FunFam" id="3.30.70.260:FF:000001">
    <property type="entry name" value="Acetolactate synthase, small subunit"/>
    <property type="match status" value="1"/>
</dbReference>
<evidence type="ECO:0000256" key="6">
    <source>
        <dbReference type="ARBA" id="ARBA00023304"/>
    </source>
</evidence>
<dbReference type="GO" id="GO:0009097">
    <property type="term" value="P:isoleucine biosynthetic process"/>
    <property type="evidence" value="ECO:0007669"/>
    <property type="project" value="UniProtKB-UniRule"/>
</dbReference>
<dbReference type="InterPro" id="IPR045865">
    <property type="entry name" value="ACT-like_dom_sf"/>
</dbReference>
<dbReference type="Pfam" id="PF10369">
    <property type="entry name" value="ALS_ss_C"/>
    <property type="match status" value="1"/>
</dbReference>
<dbReference type="GO" id="GO:0003984">
    <property type="term" value="F:acetolactate synthase activity"/>
    <property type="evidence" value="ECO:0007669"/>
    <property type="project" value="UniProtKB-UniRule"/>
</dbReference>
<dbReference type="InterPro" id="IPR019455">
    <property type="entry name" value="Acetolactate_synth_ssu_C"/>
</dbReference>
<dbReference type="NCBIfam" id="TIGR00119">
    <property type="entry name" value="acolac_sm"/>
    <property type="match status" value="1"/>
</dbReference>
<dbReference type="EC" id="2.2.1.6" evidence="8"/>
<dbReference type="Proteomes" id="UP000184536">
    <property type="component" value="Unassembled WGS sequence"/>
</dbReference>
<dbReference type="STRING" id="1121919.SAMN02745975_02187"/>
<evidence type="ECO:0000256" key="9">
    <source>
        <dbReference type="SAM" id="MobiDB-lite"/>
    </source>
</evidence>
<feature type="compositionally biased region" description="Polar residues" evidence="9">
    <location>
        <begin position="159"/>
        <end position="168"/>
    </location>
</feature>
<dbReference type="EMBL" id="FQZV01000027">
    <property type="protein sequence ID" value="SHJ48536.1"/>
    <property type="molecule type" value="Genomic_DNA"/>
</dbReference>
<dbReference type="CDD" id="cd04878">
    <property type="entry name" value="ACT_AHAS"/>
    <property type="match status" value="1"/>
</dbReference>
<evidence type="ECO:0000256" key="7">
    <source>
        <dbReference type="ARBA" id="ARBA00048670"/>
    </source>
</evidence>
<evidence type="ECO:0000256" key="4">
    <source>
        <dbReference type="ARBA" id="ARBA00011744"/>
    </source>
</evidence>
<dbReference type="PANTHER" id="PTHR30239">
    <property type="entry name" value="ACETOLACTATE SYNTHASE SMALL SUBUNIT"/>
    <property type="match status" value="1"/>
</dbReference>
<dbReference type="GO" id="GO:1990610">
    <property type="term" value="F:acetolactate synthase regulator activity"/>
    <property type="evidence" value="ECO:0007669"/>
    <property type="project" value="UniProtKB-UniRule"/>
</dbReference>
<protein>
    <recommendedName>
        <fullName evidence="8">Acetolactate synthase small subunit</fullName>
        <shortName evidence="8">AHAS</shortName>
        <shortName evidence="8">ALS</shortName>
        <ecNumber evidence="8">2.2.1.6</ecNumber>
    </recommendedName>
    <alternativeName>
        <fullName evidence="8">Acetohydroxy-acid synthase small subunit</fullName>
    </alternativeName>
</protein>
<gene>
    <name evidence="11" type="ORF">SAMN02745975_02187</name>
</gene>
<comment type="function">
    <text evidence="8">Catalyzes the conversion of 2 pyruvate molecules into acetolactate in the first common step of the biosynthetic pathway of the branched-amino acids such as leucine, isoleucine, and valine.</text>
</comment>
<dbReference type="AlphaFoldDB" id="A0A1M6JPI1"/>
<dbReference type="InterPro" id="IPR027271">
    <property type="entry name" value="Acetolactate_synth/TF_NikR_C"/>
</dbReference>
<keyword evidence="6 8" id="KW-0100">Branched-chain amino acid biosynthesis</keyword>
<reference evidence="12" key="1">
    <citation type="submission" date="2016-11" db="EMBL/GenBank/DDBJ databases">
        <authorList>
            <person name="Varghese N."/>
            <person name="Submissions S."/>
        </authorList>
    </citation>
    <scope>NUCLEOTIDE SEQUENCE [LARGE SCALE GENOMIC DNA]</scope>
    <source>
        <strain evidence="12">DSM 17957</strain>
    </source>
</reference>
<dbReference type="FunFam" id="3.30.70.1150:FF:000001">
    <property type="entry name" value="Acetolactate synthase small subunit"/>
    <property type="match status" value="1"/>
</dbReference>
<evidence type="ECO:0000313" key="12">
    <source>
        <dbReference type="Proteomes" id="UP000184536"/>
    </source>
</evidence>
<keyword evidence="5 8" id="KW-0028">Amino-acid biosynthesis</keyword>
<evidence type="ECO:0000256" key="8">
    <source>
        <dbReference type="RuleBase" id="RU368092"/>
    </source>
</evidence>
<comment type="subunit">
    <text evidence="4 8">Dimer of large and small chains.</text>
</comment>
<evidence type="ECO:0000256" key="2">
    <source>
        <dbReference type="ARBA" id="ARBA00005025"/>
    </source>
</evidence>
<dbReference type="UniPathway" id="UPA00049">
    <property type="reaction ID" value="UER00059"/>
</dbReference>
<dbReference type="PROSITE" id="PS51671">
    <property type="entry name" value="ACT"/>
    <property type="match status" value="1"/>
</dbReference>
<evidence type="ECO:0000256" key="5">
    <source>
        <dbReference type="ARBA" id="ARBA00022605"/>
    </source>
</evidence>
<feature type="domain" description="ACT" evidence="10">
    <location>
        <begin position="4"/>
        <end position="78"/>
    </location>
</feature>
<feature type="region of interest" description="Disordered" evidence="9">
    <location>
        <begin position="153"/>
        <end position="175"/>
    </location>
</feature>
<keyword evidence="12" id="KW-1185">Reference proteome</keyword>
<evidence type="ECO:0000313" key="11">
    <source>
        <dbReference type="EMBL" id="SHJ48536.1"/>
    </source>
</evidence>
<dbReference type="Gene3D" id="3.30.70.260">
    <property type="match status" value="1"/>
</dbReference>
<keyword evidence="8" id="KW-0808">Transferase</keyword>
<dbReference type="InterPro" id="IPR054480">
    <property type="entry name" value="AHAS_small-like_ACT"/>
</dbReference>
<name>A0A1M6JPI1_9FIRM</name>
<dbReference type="Gene3D" id="3.30.70.1150">
    <property type="entry name" value="ACT-like. Chain A, domain 2"/>
    <property type="match status" value="1"/>
</dbReference>
<evidence type="ECO:0000256" key="3">
    <source>
        <dbReference type="ARBA" id="ARBA00006341"/>
    </source>
</evidence>
<dbReference type="InterPro" id="IPR004789">
    <property type="entry name" value="Acetalactate_synth_ssu"/>
</dbReference>
<dbReference type="UniPathway" id="UPA00047">
    <property type="reaction ID" value="UER00055"/>
</dbReference>
<comment type="catalytic activity">
    <reaction evidence="7 8">
        <text>2 pyruvate + H(+) = (2S)-2-acetolactate + CO2</text>
        <dbReference type="Rhea" id="RHEA:25249"/>
        <dbReference type="ChEBI" id="CHEBI:15361"/>
        <dbReference type="ChEBI" id="CHEBI:15378"/>
        <dbReference type="ChEBI" id="CHEBI:16526"/>
        <dbReference type="ChEBI" id="CHEBI:58476"/>
        <dbReference type="EC" id="2.2.1.6"/>
    </reaction>
</comment>
<dbReference type="Pfam" id="PF22629">
    <property type="entry name" value="ACT_AHAS_ss"/>
    <property type="match status" value="1"/>
</dbReference>
<dbReference type="RefSeq" id="WP_110941316.1">
    <property type="nucleotide sequence ID" value="NZ_FQZV01000027.1"/>
</dbReference>
<organism evidence="11 12">
    <name type="scientific">Geosporobacter subterraneus DSM 17957</name>
    <dbReference type="NCBI Taxonomy" id="1121919"/>
    <lineage>
        <taxon>Bacteria</taxon>
        <taxon>Bacillati</taxon>
        <taxon>Bacillota</taxon>
        <taxon>Clostridia</taxon>
        <taxon>Peptostreptococcales</taxon>
        <taxon>Thermotaleaceae</taxon>
        <taxon>Geosporobacter</taxon>
    </lineage>
</organism>
<proteinExistence type="inferred from homology"/>
<dbReference type="InterPro" id="IPR039557">
    <property type="entry name" value="AHAS_ACT"/>
</dbReference>